<evidence type="ECO:0000313" key="2">
    <source>
        <dbReference type="EMBL" id="KAF5798857.1"/>
    </source>
</evidence>
<comment type="caution">
    <text evidence="2">The sequence shown here is derived from an EMBL/GenBank/DDBJ whole genome shotgun (WGS) entry which is preliminary data.</text>
</comment>
<dbReference type="EMBL" id="MNCJ02000322">
    <property type="protein sequence ID" value="KAF5798857.1"/>
    <property type="molecule type" value="Genomic_DNA"/>
</dbReference>
<dbReference type="Pfam" id="PF00481">
    <property type="entry name" value="PP2C"/>
    <property type="match status" value="1"/>
</dbReference>
<reference evidence="2" key="2">
    <citation type="submission" date="2020-06" db="EMBL/GenBank/DDBJ databases">
        <title>Helianthus annuus Genome sequencing and assembly Release 2.</title>
        <authorList>
            <person name="Gouzy J."/>
            <person name="Langlade N."/>
            <person name="Munos S."/>
        </authorList>
    </citation>
    <scope>NUCLEOTIDE SEQUENCE</scope>
    <source>
        <tissue evidence="2">Leaves</tissue>
    </source>
</reference>
<dbReference type="InterPro" id="IPR001932">
    <property type="entry name" value="PPM-type_phosphatase-like_dom"/>
</dbReference>
<dbReference type="PANTHER" id="PTHR47992">
    <property type="entry name" value="PROTEIN PHOSPHATASE"/>
    <property type="match status" value="1"/>
</dbReference>
<dbReference type="SUPFAM" id="SSF81606">
    <property type="entry name" value="PP2C-like"/>
    <property type="match status" value="1"/>
</dbReference>
<dbReference type="PROSITE" id="PS51746">
    <property type="entry name" value="PPM_2"/>
    <property type="match status" value="1"/>
</dbReference>
<reference evidence="2" key="1">
    <citation type="journal article" date="2017" name="Nature">
        <title>The sunflower genome provides insights into oil metabolism, flowering and Asterid evolution.</title>
        <authorList>
            <person name="Badouin H."/>
            <person name="Gouzy J."/>
            <person name="Grassa C.J."/>
            <person name="Murat F."/>
            <person name="Staton S.E."/>
            <person name="Cottret L."/>
            <person name="Lelandais-Briere C."/>
            <person name="Owens G.L."/>
            <person name="Carrere S."/>
            <person name="Mayjonade B."/>
            <person name="Legrand L."/>
            <person name="Gill N."/>
            <person name="Kane N.C."/>
            <person name="Bowers J.E."/>
            <person name="Hubner S."/>
            <person name="Bellec A."/>
            <person name="Berard A."/>
            <person name="Berges H."/>
            <person name="Blanchet N."/>
            <person name="Boniface M.C."/>
            <person name="Brunel D."/>
            <person name="Catrice O."/>
            <person name="Chaidir N."/>
            <person name="Claudel C."/>
            <person name="Donnadieu C."/>
            <person name="Faraut T."/>
            <person name="Fievet G."/>
            <person name="Helmstetter N."/>
            <person name="King M."/>
            <person name="Knapp S.J."/>
            <person name="Lai Z."/>
            <person name="Le Paslier M.C."/>
            <person name="Lippi Y."/>
            <person name="Lorenzon L."/>
            <person name="Mandel J.R."/>
            <person name="Marage G."/>
            <person name="Marchand G."/>
            <person name="Marquand E."/>
            <person name="Bret-Mestries E."/>
            <person name="Morien E."/>
            <person name="Nambeesan S."/>
            <person name="Nguyen T."/>
            <person name="Pegot-Espagnet P."/>
            <person name="Pouilly N."/>
            <person name="Raftis F."/>
            <person name="Sallet E."/>
            <person name="Schiex T."/>
            <person name="Thomas J."/>
            <person name="Vandecasteele C."/>
            <person name="Vares D."/>
            <person name="Vear F."/>
            <person name="Vautrin S."/>
            <person name="Crespi M."/>
            <person name="Mangin B."/>
            <person name="Burke J.M."/>
            <person name="Salse J."/>
            <person name="Munos S."/>
            <person name="Vincourt P."/>
            <person name="Rieseberg L.H."/>
            <person name="Langlade N.B."/>
        </authorList>
    </citation>
    <scope>NUCLEOTIDE SEQUENCE</scope>
    <source>
        <tissue evidence="2">Leaves</tissue>
    </source>
</reference>
<dbReference type="Proteomes" id="UP000215914">
    <property type="component" value="Unassembled WGS sequence"/>
</dbReference>
<keyword evidence="3" id="KW-1185">Reference proteome</keyword>
<name>A0A9K3IL72_HELAN</name>
<dbReference type="Gene3D" id="3.60.40.10">
    <property type="entry name" value="PPM-type phosphatase domain"/>
    <property type="match status" value="1"/>
</dbReference>
<organism evidence="2 3">
    <name type="scientific">Helianthus annuus</name>
    <name type="common">Common sunflower</name>
    <dbReference type="NCBI Taxonomy" id="4232"/>
    <lineage>
        <taxon>Eukaryota</taxon>
        <taxon>Viridiplantae</taxon>
        <taxon>Streptophyta</taxon>
        <taxon>Embryophyta</taxon>
        <taxon>Tracheophyta</taxon>
        <taxon>Spermatophyta</taxon>
        <taxon>Magnoliopsida</taxon>
        <taxon>eudicotyledons</taxon>
        <taxon>Gunneridae</taxon>
        <taxon>Pentapetalae</taxon>
        <taxon>asterids</taxon>
        <taxon>campanulids</taxon>
        <taxon>Asterales</taxon>
        <taxon>Asteraceae</taxon>
        <taxon>Asteroideae</taxon>
        <taxon>Heliantheae alliance</taxon>
        <taxon>Heliantheae</taxon>
        <taxon>Helianthus</taxon>
    </lineage>
</organism>
<keyword evidence="2" id="KW-0378">Hydrolase</keyword>
<gene>
    <name evidence="2" type="ORF">HanXRQr2_Chr07g0297831</name>
</gene>
<evidence type="ECO:0000259" key="1">
    <source>
        <dbReference type="PROSITE" id="PS51746"/>
    </source>
</evidence>
<dbReference type="InterPro" id="IPR036457">
    <property type="entry name" value="PPM-type-like_dom_sf"/>
</dbReference>
<proteinExistence type="predicted"/>
<accession>A0A9K3IL72</accession>
<protein>
    <recommendedName>
        <fullName evidence="1">PPM-type phosphatase domain-containing protein</fullName>
    </recommendedName>
</protein>
<feature type="domain" description="PPM-type phosphatase" evidence="1">
    <location>
        <begin position="1"/>
        <end position="92"/>
    </location>
</feature>
<dbReference type="AlphaFoldDB" id="A0A9K3IL72"/>
<dbReference type="GO" id="GO:0004722">
    <property type="term" value="F:protein serine/threonine phosphatase activity"/>
    <property type="evidence" value="ECO:0007669"/>
    <property type="project" value="InterPro"/>
</dbReference>
<dbReference type="Gramene" id="mRNA:HanXRQr2_Chr07g0297831">
    <property type="protein sequence ID" value="mRNA:HanXRQr2_Chr07g0297831"/>
    <property type="gene ID" value="HanXRQr2_Chr07g0297831"/>
</dbReference>
<dbReference type="InterPro" id="IPR015655">
    <property type="entry name" value="PP2C"/>
</dbReference>
<evidence type="ECO:0000313" key="3">
    <source>
        <dbReference type="Proteomes" id="UP000215914"/>
    </source>
</evidence>
<sequence>MSAEPSILIHKLRPQDLFIVFASDGLWEQLSDDAVVEIVHKNPRNGIAKRLIRAAIEVAAKKREMRYDDIMRIEKGVRRHFHDDITVVVVYLDNNQGWPNGGGRIQEDITTTPIDIFTFNSDNADFSP</sequence>